<dbReference type="HOGENOM" id="CLU_1098249_0_0_1"/>
<accession>C0NYS4</accession>
<dbReference type="InParanoid" id="C0NYS4"/>
<proteinExistence type="predicted"/>
<gene>
    <name evidence="2" type="ORF">HCBG_08304</name>
</gene>
<reference evidence="2" key="1">
    <citation type="submission" date="2009-02" db="EMBL/GenBank/DDBJ databases">
        <title>The Genome Sequence of Ajellomyces capsulatus strain G186AR.</title>
        <authorList>
            <consortium name="The Broad Institute Genome Sequencing Platform"/>
            <person name="Champion M."/>
            <person name="Cuomo C."/>
            <person name="Ma L.-J."/>
            <person name="Henn M.R."/>
            <person name="Sil A."/>
            <person name="Goldman B."/>
            <person name="Young S.K."/>
            <person name="Kodira C.D."/>
            <person name="Zeng Q."/>
            <person name="Koehrsen M."/>
            <person name="Alvarado L."/>
            <person name="Berlin A."/>
            <person name="Borenstein D."/>
            <person name="Chen Z."/>
            <person name="Engels R."/>
            <person name="Freedman E."/>
            <person name="Gellesch M."/>
            <person name="Goldberg J."/>
            <person name="Griggs A."/>
            <person name="Gujja S."/>
            <person name="Heiman D."/>
            <person name="Hepburn T."/>
            <person name="Howarth C."/>
            <person name="Jen D."/>
            <person name="Larson L."/>
            <person name="Lewis B."/>
            <person name="Mehta T."/>
            <person name="Park D."/>
            <person name="Pearson M."/>
            <person name="Roberts A."/>
            <person name="Saif S."/>
            <person name="Shea T."/>
            <person name="Shenoy N."/>
            <person name="Sisk P."/>
            <person name="Stolte C."/>
            <person name="Sykes S."/>
            <person name="Walk T."/>
            <person name="White J."/>
            <person name="Yandava C."/>
            <person name="Klein B."/>
            <person name="McEwen J.G."/>
            <person name="Puccia R."/>
            <person name="Goldman G.H."/>
            <person name="Felipe M.S."/>
            <person name="Nino-Vega G."/>
            <person name="San-Blas G."/>
            <person name="Taylor J."/>
            <person name="Mendoza L."/>
            <person name="Galagan J."/>
            <person name="Nusbaum C."/>
            <person name="Birren B."/>
        </authorList>
    </citation>
    <scope>NUCLEOTIDE SEQUENCE</scope>
    <source>
        <strain evidence="2">G186AR</strain>
    </source>
</reference>
<dbReference type="EMBL" id="GG663377">
    <property type="protein sequence ID" value="EEH03364.1"/>
    <property type="molecule type" value="Genomic_DNA"/>
</dbReference>
<dbReference type="Proteomes" id="UP000001631">
    <property type="component" value="Unassembled WGS sequence"/>
</dbReference>
<name>C0NYS4_AJECG</name>
<sequence length="253" mass="28525">MCNVSFAIVSSHATYSALMVERVYVKNYQLKCKGLSQKGTARWEDGSQGVLTQRSSPSGRSWRAHRPLETQSSGLKRRVVVMFMLEEKLCNSSILNRISYLTVPVWRFIYASLSVCARDDGANTFPILNEVSMLQHLKKCAAAEDYPGLLVTRLADDIFEINMLSGPHYCTLELMEGRNPFDPINHVHNQYVLPLALAQRIAYLGPPTLTLIQQSPIFLTYLGKYGCASSLSIHAQTSEDQYREAHKQIKRAH</sequence>
<organism evidence="2 3">
    <name type="scientific">Ajellomyces capsulatus (strain G186AR / H82 / ATCC MYA-2454 / RMSCC 2432)</name>
    <name type="common">Darling's disease fungus</name>
    <name type="synonym">Histoplasma capsulatum</name>
    <dbReference type="NCBI Taxonomy" id="447093"/>
    <lineage>
        <taxon>Eukaryota</taxon>
        <taxon>Fungi</taxon>
        <taxon>Dikarya</taxon>
        <taxon>Ascomycota</taxon>
        <taxon>Pezizomycotina</taxon>
        <taxon>Eurotiomycetes</taxon>
        <taxon>Eurotiomycetidae</taxon>
        <taxon>Onygenales</taxon>
        <taxon>Ajellomycetaceae</taxon>
        <taxon>Histoplasma</taxon>
    </lineage>
</organism>
<evidence type="ECO:0000256" key="1">
    <source>
        <dbReference type="SAM" id="MobiDB-lite"/>
    </source>
</evidence>
<protein>
    <submittedName>
        <fullName evidence="2">Uncharacterized protein</fullName>
    </submittedName>
</protein>
<keyword evidence="3" id="KW-1185">Reference proteome</keyword>
<dbReference type="RefSeq" id="XP_045283845.1">
    <property type="nucleotide sequence ID" value="XM_045435353.1"/>
</dbReference>
<dbReference type="GeneID" id="69041320"/>
<dbReference type="AlphaFoldDB" id="C0NYS4"/>
<evidence type="ECO:0000313" key="3">
    <source>
        <dbReference type="Proteomes" id="UP000001631"/>
    </source>
</evidence>
<feature type="compositionally biased region" description="Polar residues" evidence="1">
    <location>
        <begin position="49"/>
        <end position="59"/>
    </location>
</feature>
<feature type="region of interest" description="Disordered" evidence="1">
    <location>
        <begin position="46"/>
        <end position="67"/>
    </location>
</feature>
<evidence type="ECO:0000313" key="2">
    <source>
        <dbReference type="EMBL" id="EEH03364.1"/>
    </source>
</evidence>